<organism evidence="1 2">
    <name type="scientific">Peronosclerospora sorghi</name>
    <dbReference type="NCBI Taxonomy" id="230839"/>
    <lineage>
        <taxon>Eukaryota</taxon>
        <taxon>Sar</taxon>
        <taxon>Stramenopiles</taxon>
        <taxon>Oomycota</taxon>
        <taxon>Peronosporomycetes</taxon>
        <taxon>Peronosporales</taxon>
        <taxon>Peronosporaceae</taxon>
        <taxon>Peronosclerospora</taxon>
    </lineage>
</organism>
<comment type="caution">
    <text evidence="1">The sequence shown here is derived from an EMBL/GenBank/DDBJ whole genome shotgun (WGS) entry which is preliminary data.</text>
</comment>
<protein>
    <submittedName>
        <fullName evidence="1">Uncharacterized protein</fullName>
    </submittedName>
</protein>
<gene>
    <name evidence="1" type="ORF">PsorP6_009737</name>
</gene>
<dbReference type="Proteomes" id="UP001163321">
    <property type="component" value="Chromosome 5"/>
</dbReference>
<sequence length="135" mass="15266">MLLVTACPSGLGIAAHLFRQSKEFLSEKQVGFSHIDDVKNGLLLCKPLEYALENFQLSYIYDKSTDIYERAIIEMSTSWNFLSIPRASLQALFELANSVNANKSARGTVVKPEEDEFGPRDEVMDFLMRNKISKN</sequence>
<evidence type="ECO:0000313" key="2">
    <source>
        <dbReference type="Proteomes" id="UP001163321"/>
    </source>
</evidence>
<keyword evidence="2" id="KW-1185">Reference proteome</keyword>
<dbReference type="EMBL" id="CM047584">
    <property type="protein sequence ID" value="KAI9912145.1"/>
    <property type="molecule type" value="Genomic_DNA"/>
</dbReference>
<name>A0ACC0W005_9STRA</name>
<accession>A0ACC0W005</accession>
<evidence type="ECO:0000313" key="1">
    <source>
        <dbReference type="EMBL" id="KAI9912145.1"/>
    </source>
</evidence>
<reference evidence="1 2" key="1">
    <citation type="journal article" date="2022" name="bioRxiv">
        <title>The genome of the oomycete Peronosclerospora sorghi, a cosmopolitan pathogen of maize and sorghum, is inflated with dispersed pseudogenes.</title>
        <authorList>
            <person name="Fletcher K."/>
            <person name="Martin F."/>
            <person name="Isakeit T."/>
            <person name="Cavanaugh K."/>
            <person name="Magill C."/>
            <person name="Michelmore R."/>
        </authorList>
    </citation>
    <scope>NUCLEOTIDE SEQUENCE [LARGE SCALE GENOMIC DNA]</scope>
    <source>
        <strain evidence="1">P6</strain>
    </source>
</reference>
<proteinExistence type="predicted"/>